<dbReference type="GO" id="GO:0005634">
    <property type="term" value="C:nucleus"/>
    <property type="evidence" value="ECO:0007669"/>
    <property type="project" value="TreeGrafter"/>
</dbReference>
<dbReference type="AlphaFoldDB" id="A0A8B8E0P8"/>
<dbReference type="PANTHER" id="PTHR12746:SF2">
    <property type="entry name" value="60S RIBOSOMAL EXPORT PROTEIN NMD3"/>
    <property type="match status" value="1"/>
</dbReference>
<dbReference type="OrthoDB" id="203821at2759"/>
<evidence type="ECO:0000313" key="1">
    <source>
        <dbReference type="Proteomes" id="UP000694844"/>
    </source>
</evidence>
<gene>
    <name evidence="2" type="primary">LOC111130520</name>
</gene>
<protein>
    <submittedName>
        <fullName evidence="2">60S ribosomal export protein NMD3-like</fullName>
    </submittedName>
</protein>
<reference evidence="2" key="2">
    <citation type="submission" date="2025-08" db="UniProtKB">
        <authorList>
            <consortium name="RefSeq"/>
        </authorList>
    </citation>
    <scope>IDENTIFICATION</scope>
    <source>
        <tissue evidence="2">Whole sample</tissue>
    </source>
</reference>
<dbReference type="InterPro" id="IPR039768">
    <property type="entry name" value="Nmd3"/>
</dbReference>
<sequence length="108" mass="12736">MAEKLPDVVVVKKVFGDKTTRNRKRRWKLKHLHDDLHMETASNDRDYTDFLEDLEEDQTTRQHVNIYKDQSKIAVITTDTEDEDLPQISLQEMLDDLYIADDPMGDED</sequence>
<organism evidence="1 2">
    <name type="scientific">Crassostrea virginica</name>
    <name type="common">Eastern oyster</name>
    <dbReference type="NCBI Taxonomy" id="6565"/>
    <lineage>
        <taxon>Eukaryota</taxon>
        <taxon>Metazoa</taxon>
        <taxon>Spiralia</taxon>
        <taxon>Lophotrochozoa</taxon>
        <taxon>Mollusca</taxon>
        <taxon>Bivalvia</taxon>
        <taxon>Autobranchia</taxon>
        <taxon>Pteriomorphia</taxon>
        <taxon>Ostreida</taxon>
        <taxon>Ostreoidea</taxon>
        <taxon>Ostreidae</taxon>
        <taxon>Crassostrea</taxon>
    </lineage>
</organism>
<reference evidence="1" key="1">
    <citation type="submission" date="2024-06" db="UniProtKB">
        <authorList>
            <consortium name="RefSeq"/>
        </authorList>
    </citation>
    <scope>NUCLEOTIDE SEQUENCE [LARGE SCALE GENOMIC DNA]</scope>
</reference>
<name>A0A8B8E0P8_CRAVI</name>
<evidence type="ECO:0000313" key="2">
    <source>
        <dbReference type="RefSeq" id="XP_022333378.1"/>
    </source>
</evidence>
<keyword evidence="1" id="KW-1185">Reference proteome</keyword>
<dbReference type="GO" id="GO:0043023">
    <property type="term" value="F:ribosomal large subunit binding"/>
    <property type="evidence" value="ECO:0007669"/>
    <property type="project" value="InterPro"/>
</dbReference>
<dbReference type="GO" id="GO:0005737">
    <property type="term" value="C:cytoplasm"/>
    <property type="evidence" value="ECO:0007669"/>
    <property type="project" value="TreeGrafter"/>
</dbReference>
<dbReference type="KEGG" id="cvn:111130520"/>
<accession>A0A8B8E0P8</accession>
<dbReference type="Proteomes" id="UP000694844">
    <property type="component" value="Chromosome 1"/>
</dbReference>
<dbReference type="RefSeq" id="XP_022333378.1">
    <property type="nucleotide sequence ID" value="XM_022477670.1"/>
</dbReference>
<dbReference type="GO" id="GO:0000055">
    <property type="term" value="P:ribosomal large subunit export from nucleus"/>
    <property type="evidence" value="ECO:0007669"/>
    <property type="project" value="TreeGrafter"/>
</dbReference>
<dbReference type="PANTHER" id="PTHR12746">
    <property type="entry name" value="NONSENSE-MEDIATED MRNA DECAY PROTEIN 3"/>
    <property type="match status" value="1"/>
</dbReference>
<proteinExistence type="predicted"/>
<dbReference type="GeneID" id="111130520"/>